<proteinExistence type="predicted"/>
<dbReference type="GO" id="GO:0046872">
    <property type="term" value="F:metal ion binding"/>
    <property type="evidence" value="ECO:0007669"/>
    <property type="project" value="UniProtKB-KW"/>
</dbReference>
<dbReference type="EC" id="3.4.13.9" evidence="5"/>
<evidence type="ECO:0000313" key="5">
    <source>
        <dbReference type="EMBL" id="BAN02351.1"/>
    </source>
</evidence>
<dbReference type="InterPro" id="IPR001131">
    <property type="entry name" value="Peptidase_M24B_aminopep-P_CS"/>
</dbReference>
<gene>
    <name evidence="5" type="primary">pepQ</name>
    <name evidence="5" type="ORF">YM304_20370</name>
</gene>
<dbReference type="KEGG" id="aym:YM304_20370"/>
<feature type="domain" description="Peptidase M24" evidence="3">
    <location>
        <begin position="146"/>
        <end position="353"/>
    </location>
</feature>
<dbReference type="InterPro" id="IPR000994">
    <property type="entry name" value="Pept_M24"/>
</dbReference>
<evidence type="ECO:0000313" key="6">
    <source>
        <dbReference type="Proteomes" id="UP000011863"/>
    </source>
</evidence>
<keyword evidence="5" id="KW-0645">Protease</keyword>
<organism evidence="5 6">
    <name type="scientific">Ilumatobacter coccineus (strain NBRC 103263 / KCTC 29153 / YM16-304)</name>
    <dbReference type="NCBI Taxonomy" id="1313172"/>
    <lineage>
        <taxon>Bacteria</taxon>
        <taxon>Bacillati</taxon>
        <taxon>Actinomycetota</taxon>
        <taxon>Acidimicrobiia</taxon>
        <taxon>Acidimicrobiales</taxon>
        <taxon>Ilumatobacteraceae</taxon>
        <taxon>Ilumatobacter</taxon>
    </lineage>
</organism>
<dbReference type="InterPro" id="IPR036005">
    <property type="entry name" value="Creatinase/aminopeptidase-like"/>
</dbReference>
<keyword evidence="6" id="KW-1185">Reference proteome</keyword>
<dbReference type="PROSITE" id="PS00491">
    <property type="entry name" value="PROLINE_PEPTIDASE"/>
    <property type="match status" value="1"/>
</dbReference>
<dbReference type="OrthoDB" id="9806388at2"/>
<protein>
    <submittedName>
        <fullName evidence="5">Putative Xaa-Pro dipeptidase</fullName>
        <ecNumber evidence="5">3.4.13.9</ecNumber>
    </submittedName>
</protein>
<dbReference type="Gene3D" id="3.40.350.10">
    <property type="entry name" value="Creatinase/prolidase N-terminal domain"/>
    <property type="match status" value="1"/>
</dbReference>
<dbReference type="InterPro" id="IPR000587">
    <property type="entry name" value="Creatinase_N"/>
</dbReference>
<dbReference type="GO" id="GO:0102009">
    <property type="term" value="F:proline dipeptidase activity"/>
    <property type="evidence" value="ECO:0007669"/>
    <property type="project" value="UniProtKB-EC"/>
</dbReference>
<dbReference type="Pfam" id="PF01321">
    <property type="entry name" value="Creatinase_N"/>
    <property type="match status" value="1"/>
</dbReference>
<feature type="domain" description="Creatinase N-terminal" evidence="4">
    <location>
        <begin position="23"/>
        <end position="124"/>
    </location>
</feature>
<evidence type="ECO:0000259" key="4">
    <source>
        <dbReference type="Pfam" id="PF01321"/>
    </source>
</evidence>
<sequence>MNALPPIDFARRRQAVVDALASDEHGCDAWLFDDLTDVRWLTGFTGSNGWAVVRGDELVLGTDLRYRERAAAETSDAGATIVARQRAADLHQQLCEVLRGADRVGLDAGRTSHAAWTALAAEIAVAARPSCVQLLRQIKDDAEIARIEAAAAATDAALAEVEPLLLGTADSPVTEAEIRSELEYRMRRHGADDRSYDTIVASGPSHAARPHHEASRRTIVEGDTVIIDVGALVDGYHSDMTRSWVIGDATAEQRELLELVAVAQRAGLDATRHGVTARSIDDACRQVFDEAGRLDWYLHGTGHGVGLEIHESPFHSQTSDDTVSAGMVVTVEPGLYRDGFGGFRIEDLVVVTETGHQVLTNSPQRPLN</sequence>
<dbReference type="SUPFAM" id="SSF53092">
    <property type="entry name" value="Creatinase/prolidase N-terminal domain"/>
    <property type="match status" value="1"/>
</dbReference>
<keyword evidence="5" id="KW-0224">Dipeptidase</keyword>
<dbReference type="EMBL" id="AP012057">
    <property type="protein sequence ID" value="BAN02351.1"/>
    <property type="molecule type" value="Genomic_DNA"/>
</dbReference>
<accession>A0A6C7E794</accession>
<dbReference type="InterPro" id="IPR001714">
    <property type="entry name" value="Pept_M24_MAP"/>
</dbReference>
<dbReference type="RefSeq" id="WP_015441598.1">
    <property type="nucleotide sequence ID" value="NC_020520.1"/>
</dbReference>
<dbReference type="Pfam" id="PF00557">
    <property type="entry name" value="Peptidase_M24"/>
    <property type="match status" value="1"/>
</dbReference>
<dbReference type="SUPFAM" id="SSF55920">
    <property type="entry name" value="Creatinase/aminopeptidase"/>
    <property type="match status" value="1"/>
</dbReference>
<dbReference type="InterPro" id="IPR050659">
    <property type="entry name" value="Peptidase_M24B"/>
</dbReference>
<dbReference type="Proteomes" id="UP000011863">
    <property type="component" value="Chromosome"/>
</dbReference>
<dbReference type="PANTHER" id="PTHR46112:SF3">
    <property type="entry name" value="AMINOPEPTIDASE YPDF"/>
    <property type="match status" value="1"/>
</dbReference>
<evidence type="ECO:0000256" key="2">
    <source>
        <dbReference type="ARBA" id="ARBA00022801"/>
    </source>
</evidence>
<keyword evidence="2 5" id="KW-0378">Hydrolase</keyword>
<keyword evidence="1" id="KW-0479">Metal-binding</keyword>
<dbReference type="GO" id="GO:0008235">
    <property type="term" value="F:metalloexopeptidase activity"/>
    <property type="evidence" value="ECO:0007669"/>
    <property type="project" value="UniProtKB-ARBA"/>
</dbReference>
<evidence type="ECO:0000259" key="3">
    <source>
        <dbReference type="Pfam" id="PF00557"/>
    </source>
</evidence>
<name>A0A6C7E794_ILUCY</name>
<reference evidence="5 6" key="1">
    <citation type="journal article" date="2013" name="Int. J. Syst. Evol. Microbiol.">
        <title>Ilumatobacter nonamiense sp. nov. and Ilumatobacter coccineum sp. nov., isolated from seashore sand.</title>
        <authorList>
            <person name="Matsumoto A."/>
            <person name="Kasai H."/>
            <person name="Matsuo Y."/>
            <person name="Shizuri Y."/>
            <person name="Ichikawa N."/>
            <person name="Fujita N."/>
            <person name="Omura S."/>
            <person name="Takahashi Y."/>
        </authorList>
    </citation>
    <scope>NUCLEOTIDE SEQUENCE [LARGE SCALE GENOMIC DNA]</scope>
    <source>
        <strain evidence="6">NBRC 103263 / KCTC 29153 / YM16-304</strain>
    </source>
</reference>
<evidence type="ECO:0000256" key="1">
    <source>
        <dbReference type="ARBA" id="ARBA00022723"/>
    </source>
</evidence>
<dbReference type="PRINTS" id="PR00599">
    <property type="entry name" value="MAPEPTIDASE"/>
</dbReference>
<dbReference type="InterPro" id="IPR029149">
    <property type="entry name" value="Creatin/AminoP/Spt16_N"/>
</dbReference>
<dbReference type="PANTHER" id="PTHR46112">
    <property type="entry name" value="AMINOPEPTIDASE"/>
    <property type="match status" value="1"/>
</dbReference>
<dbReference type="Gene3D" id="3.90.230.10">
    <property type="entry name" value="Creatinase/methionine aminopeptidase superfamily"/>
    <property type="match status" value="1"/>
</dbReference>
<dbReference type="AlphaFoldDB" id="A0A6C7E794"/>
<dbReference type="GO" id="GO:0004177">
    <property type="term" value="F:aminopeptidase activity"/>
    <property type="evidence" value="ECO:0007669"/>
    <property type="project" value="UniProtKB-ARBA"/>
</dbReference>